<evidence type="ECO:0000313" key="3">
    <source>
        <dbReference type="EMBL" id="OJD31089.1"/>
    </source>
</evidence>
<feature type="region of interest" description="Disordered" evidence="1">
    <location>
        <begin position="40"/>
        <end position="144"/>
    </location>
</feature>
<dbReference type="AlphaFoldDB" id="A0A1J9QRP1"/>
<accession>A0A1J9QRP1</accession>
<gene>
    <name evidence="3" type="ORF">BKCO1_5200067</name>
</gene>
<comment type="caution">
    <text evidence="3">The sequence shown here is derived from an EMBL/GenBank/DDBJ whole genome shotgun (WGS) entry which is preliminary data.</text>
</comment>
<dbReference type="GeneID" id="31017345"/>
<feature type="chain" id="PRO_5012430607" evidence="2">
    <location>
        <begin position="24"/>
        <end position="219"/>
    </location>
</feature>
<feature type="compositionally biased region" description="Low complexity" evidence="1">
    <location>
        <begin position="89"/>
        <end position="115"/>
    </location>
</feature>
<feature type="signal peptide" evidence="2">
    <location>
        <begin position="1"/>
        <end position="23"/>
    </location>
</feature>
<dbReference type="Proteomes" id="UP000183809">
    <property type="component" value="Unassembled WGS sequence"/>
</dbReference>
<protein>
    <submittedName>
        <fullName evidence="3">Uncharacterized protein</fullName>
    </submittedName>
</protein>
<keyword evidence="4" id="KW-1185">Reference proteome</keyword>
<dbReference type="EMBL" id="MNUE01000052">
    <property type="protein sequence ID" value="OJD31089.1"/>
    <property type="molecule type" value="Genomic_DNA"/>
</dbReference>
<keyword evidence="2" id="KW-0732">Signal</keyword>
<organism evidence="3 4">
    <name type="scientific">Diplodia corticola</name>
    <dbReference type="NCBI Taxonomy" id="236234"/>
    <lineage>
        <taxon>Eukaryota</taxon>
        <taxon>Fungi</taxon>
        <taxon>Dikarya</taxon>
        <taxon>Ascomycota</taxon>
        <taxon>Pezizomycotina</taxon>
        <taxon>Dothideomycetes</taxon>
        <taxon>Dothideomycetes incertae sedis</taxon>
        <taxon>Botryosphaeriales</taxon>
        <taxon>Botryosphaeriaceae</taxon>
        <taxon>Diplodia</taxon>
    </lineage>
</organism>
<evidence type="ECO:0000313" key="4">
    <source>
        <dbReference type="Proteomes" id="UP000183809"/>
    </source>
</evidence>
<dbReference type="RefSeq" id="XP_020127349.1">
    <property type="nucleotide sequence ID" value="XM_020277084.1"/>
</dbReference>
<feature type="region of interest" description="Disordered" evidence="1">
    <location>
        <begin position="175"/>
        <end position="194"/>
    </location>
</feature>
<dbReference type="OrthoDB" id="10592035at2759"/>
<name>A0A1J9QRP1_9PEZI</name>
<reference evidence="3 4" key="1">
    <citation type="submission" date="2016-10" db="EMBL/GenBank/DDBJ databases">
        <title>Proteomics and genomics reveal pathogen-plant mechanisms compatible with a hemibiotrophic lifestyle of Diplodia corticola.</title>
        <authorList>
            <person name="Fernandes I."/>
            <person name="De Jonge R."/>
            <person name="Van De Peer Y."/>
            <person name="Devreese B."/>
            <person name="Alves A."/>
            <person name="Esteves A.C."/>
        </authorList>
    </citation>
    <scope>NUCLEOTIDE SEQUENCE [LARGE SCALE GENOMIC DNA]</scope>
    <source>
        <strain evidence="3 4">CBS 112549</strain>
    </source>
</reference>
<evidence type="ECO:0000256" key="1">
    <source>
        <dbReference type="SAM" id="MobiDB-lite"/>
    </source>
</evidence>
<sequence length="219" mass="21141">MWSTNGRFLVAFALIAFAAVAMGLELIDLKSQRGRPKALAEAPLLDGNLAPRHPEPGPSTGRIETVDPQDLTTSLQDVVGSPSYTLPPVATGSTVHTGGVGGSQSTAAAPTTTSGVLGPNTTGSVPSGGNVVPDTASASGRSTGTRAASASASAAASAGASTSATTAVSVTASTSTSSEQSASQAEPSQTQSQGAAAADNVAGVGGVLGVVALGIGWLL</sequence>
<feature type="compositionally biased region" description="Low complexity" evidence="1">
    <location>
        <begin position="135"/>
        <end position="144"/>
    </location>
</feature>
<proteinExistence type="predicted"/>
<evidence type="ECO:0000256" key="2">
    <source>
        <dbReference type="SAM" id="SignalP"/>
    </source>
</evidence>